<dbReference type="STRING" id="1306406.J116_009555"/>
<sequence length="237" mass="24724">MRDRTVASGKRVPDSGVRTDPRPAAPGARAARGWRVPVVAAVLAAVTAGCGIRTTSVPVDAGGAPSRVPCSLSEAPDAGVPDAGVPARVYLVCASGLEPVSRTVRPEDGASGDAARVVMAGALLEAMRERPSERERQAGFTTYLDEPLKFTTYLDEPLKVTAGRAGDPEGALRLSRQPEDLPPAALAQIVCTYAESDATSVRGTVVLGGPGRYPVRRYVCDESVKARPESPLPTRAP</sequence>
<evidence type="ECO:0000256" key="1">
    <source>
        <dbReference type="SAM" id="MobiDB-lite"/>
    </source>
</evidence>
<name>A0A1D3E072_9ACTN</name>
<reference evidence="2 3" key="1">
    <citation type="journal article" date="2013" name="Genome Announc.">
        <title>Genome Sequence of Streptomyces violaceusniger Strain SPC6, a Halotolerant Streptomycete That Exhibits Rapid Growth and Development.</title>
        <authorList>
            <person name="Chen X."/>
            <person name="Zhang B."/>
            <person name="Zhang W."/>
            <person name="Wu X."/>
            <person name="Zhang M."/>
            <person name="Chen T."/>
            <person name="Liu G."/>
            <person name="Dyson P."/>
        </authorList>
    </citation>
    <scope>NUCLEOTIDE SEQUENCE [LARGE SCALE GENOMIC DNA]</scope>
    <source>
        <strain evidence="2 3">SPC6</strain>
    </source>
</reference>
<accession>A0A1D3E072</accession>
<dbReference type="AlphaFoldDB" id="A0A1D3E072"/>
<dbReference type="Proteomes" id="UP000095329">
    <property type="component" value="Unassembled WGS sequence"/>
</dbReference>
<proteinExistence type="predicted"/>
<gene>
    <name evidence="2" type="ORF">J116_009555</name>
</gene>
<dbReference type="eggNOG" id="ENOG5033ZGB">
    <property type="taxonomic scope" value="Bacteria"/>
</dbReference>
<feature type="compositionally biased region" description="Basic and acidic residues" evidence="1">
    <location>
        <begin position="1"/>
        <end position="21"/>
    </location>
</feature>
<comment type="caution">
    <text evidence="2">The sequence shown here is derived from an EMBL/GenBank/DDBJ whole genome shotgun (WGS) entry which is preliminary data.</text>
</comment>
<organism evidence="2 3">
    <name type="scientific">Streptomyces thermolilacinus SPC6</name>
    <dbReference type="NCBI Taxonomy" id="1306406"/>
    <lineage>
        <taxon>Bacteria</taxon>
        <taxon>Bacillati</taxon>
        <taxon>Actinomycetota</taxon>
        <taxon>Actinomycetes</taxon>
        <taxon>Kitasatosporales</taxon>
        <taxon>Streptomycetaceae</taxon>
        <taxon>Streptomyces</taxon>
    </lineage>
</organism>
<dbReference type="EMBL" id="ASHX02000001">
    <property type="protein sequence ID" value="OEJ97970.1"/>
    <property type="molecule type" value="Genomic_DNA"/>
</dbReference>
<keyword evidence="3" id="KW-1185">Reference proteome</keyword>
<evidence type="ECO:0000313" key="2">
    <source>
        <dbReference type="EMBL" id="OEJ97970.1"/>
    </source>
</evidence>
<feature type="region of interest" description="Disordered" evidence="1">
    <location>
        <begin position="1"/>
        <end position="30"/>
    </location>
</feature>
<evidence type="ECO:0000313" key="3">
    <source>
        <dbReference type="Proteomes" id="UP000095329"/>
    </source>
</evidence>
<protein>
    <submittedName>
        <fullName evidence="2">Uncharacterized protein</fullName>
    </submittedName>
</protein>